<name>A0A6A5RU36_9PLEO</name>
<dbReference type="EMBL" id="ML978961">
    <property type="protein sequence ID" value="KAF1931352.1"/>
    <property type="molecule type" value="Genomic_DNA"/>
</dbReference>
<keyword evidence="3" id="KW-1185">Reference proteome</keyword>
<protein>
    <submittedName>
        <fullName evidence="2">Uncharacterized protein</fullName>
    </submittedName>
</protein>
<dbReference type="OrthoDB" id="3786150at2759"/>
<feature type="region of interest" description="Disordered" evidence="1">
    <location>
        <begin position="1"/>
        <end position="71"/>
    </location>
</feature>
<dbReference type="RefSeq" id="XP_033451600.1">
    <property type="nucleotide sequence ID" value="XM_033597857.1"/>
</dbReference>
<dbReference type="AlphaFoldDB" id="A0A6A5RU36"/>
<accession>A0A6A5RU36</accession>
<proteinExistence type="predicted"/>
<reference evidence="2" key="1">
    <citation type="journal article" date="2020" name="Stud. Mycol.">
        <title>101 Dothideomycetes genomes: a test case for predicting lifestyles and emergence of pathogens.</title>
        <authorList>
            <person name="Haridas S."/>
            <person name="Albert R."/>
            <person name="Binder M."/>
            <person name="Bloem J."/>
            <person name="Labutti K."/>
            <person name="Salamov A."/>
            <person name="Andreopoulos B."/>
            <person name="Baker S."/>
            <person name="Barry K."/>
            <person name="Bills G."/>
            <person name="Bluhm B."/>
            <person name="Cannon C."/>
            <person name="Castanera R."/>
            <person name="Culley D."/>
            <person name="Daum C."/>
            <person name="Ezra D."/>
            <person name="Gonzalez J."/>
            <person name="Henrissat B."/>
            <person name="Kuo A."/>
            <person name="Liang C."/>
            <person name="Lipzen A."/>
            <person name="Lutzoni F."/>
            <person name="Magnuson J."/>
            <person name="Mondo S."/>
            <person name="Nolan M."/>
            <person name="Ohm R."/>
            <person name="Pangilinan J."/>
            <person name="Park H.-J."/>
            <person name="Ramirez L."/>
            <person name="Alfaro M."/>
            <person name="Sun H."/>
            <person name="Tritt A."/>
            <person name="Yoshinaga Y."/>
            <person name="Zwiers L.-H."/>
            <person name="Turgeon B."/>
            <person name="Goodwin S."/>
            <person name="Spatafora J."/>
            <person name="Crous P."/>
            <person name="Grigoriev I."/>
        </authorList>
    </citation>
    <scope>NUCLEOTIDE SEQUENCE</scope>
    <source>
        <strain evidence="2">CBS 183.55</strain>
    </source>
</reference>
<evidence type="ECO:0000313" key="3">
    <source>
        <dbReference type="Proteomes" id="UP000800082"/>
    </source>
</evidence>
<evidence type="ECO:0000256" key="1">
    <source>
        <dbReference type="SAM" id="MobiDB-lite"/>
    </source>
</evidence>
<organism evidence="2 3">
    <name type="scientific">Didymella exigua CBS 183.55</name>
    <dbReference type="NCBI Taxonomy" id="1150837"/>
    <lineage>
        <taxon>Eukaryota</taxon>
        <taxon>Fungi</taxon>
        <taxon>Dikarya</taxon>
        <taxon>Ascomycota</taxon>
        <taxon>Pezizomycotina</taxon>
        <taxon>Dothideomycetes</taxon>
        <taxon>Pleosporomycetidae</taxon>
        <taxon>Pleosporales</taxon>
        <taxon>Pleosporineae</taxon>
        <taxon>Didymellaceae</taxon>
        <taxon>Didymella</taxon>
    </lineage>
</organism>
<feature type="compositionally biased region" description="Basic and acidic residues" evidence="1">
    <location>
        <begin position="12"/>
        <end position="27"/>
    </location>
</feature>
<gene>
    <name evidence="2" type="ORF">M421DRAFT_90417</name>
</gene>
<evidence type="ECO:0000313" key="2">
    <source>
        <dbReference type="EMBL" id="KAF1931352.1"/>
    </source>
</evidence>
<sequence>MAESTASPAESKYADEVGQKAKKEPSRASKGFTPWRPAIAEQPIPECERHRGIIPRPNSEAPNVDRPSAHESNGAVLPPLWQDLKGAILVKHGDRFIEGYDQVNYLFIQLMNLRTKGSKPNEQEPKRDPITYICHHGMPYWTNPSALNVANKAIQYQIKKNSHEEPWSNDEREQLATIFREKPDISLLSAAKIFNYRVCPSERQKRGAYPIGRFAESIQHEYRIYKATYNLGQAPVLVATKDTPVTKKDIPLEDLYATWTQEKKNNEKAAKKSAAQTSRDAKKGAETGGNEGSKPRKHKTSAVEKPTGKMSEAAGVKKLPRFRRGQTLTNPFVEMTVLETNTALRTGVIFEPSQAEAAFVVGRVAKMAQAAVENVVVQERFVDKASRSVELDENYDEYDDL</sequence>
<dbReference type="Proteomes" id="UP000800082">
    <property type="component" value="Unassembled WGS sequence"/>
</dbReference>
<dbReference type="GeneID" id="54355524"/>
<feature type="region of interest" description="Disordered" evidence="1">
    <location>
        <begin position="264"/>
        <end position="321"/>
    </location>
</feature>